<dbReference type="InterPro" id="IPR050852">
    <property type="entry name" value="Queuine_tRNA-ribosyltrfase"/>
</dbReference>
<comment type="function">
    <text evidence="5">Non-catalytic subunit of the queuine tRNA-ribosyltransferase (TGT) that catalyzes the base-exchange of a guanine (G) residue with queuine (Q) at position 34 (anticodon wobble position) in tRNAs with GU(N) anticodons (tRNA-Asp, -Asn, -His and -Tyr), resulting in the hypermodified nucleoside queuosine (7-(((4,5-cis-dihydroxy-2-cyclopenten-1-yl)amino)methyl)-7-deazaguanosine).</text>
</comment>
<evidence type="ECO:0000256" key="1">
    <source>
        <dbReference type="ARBA" id="ARBA00022490"/>
    </source>
</evidence>
<keyword evidence="1 5" id="KW-0963">Cytoplasm</keyword>
<evidence type="ECO:0000259" key="7">
    <source>
        <dbReference type="Pfam" id="PF01702"/>
    </source>
</evidence>
<dbReference type="Pfam" id="PF01702">
    <property type="entry name" value="TGT"/>
    <property type="match status" value="1"/>
</dbReference>
<feature type="domain" description="tRNA-guanine(15) transglycosylase-like" evidence="7">
    <location>
        <begin position="28"/>
        <end position="400"/>
    </location>
</feature>
<feature type="region of interest" description="Disordered" evidence="6">
    <location>
        <begin position="403"/>
        <end position="434"/>
    </location>
</feature>
<evidence type="ECO:0000313" key="8">
    <source>
        <dbReference type="EMBL" id="KYK56786.1"/>
    </source>
</evidence>
<protein>
    <recommendedName>
        <fullName evidence="5">Queuine tRNA-ribosyltransferase accessory subunit 2</fullName>
    </recommendedName>
    <alternativeName>
        <fullName evidence="5">Queuine tRNA-ribosyltransferase domain-containing protein 1</fullName>
    </alternativeName>
</protein>
<organism evidence="8 9">
    <name type="scientific">Drechmeria coniospora</name>
    <name type="common">Nematophagous fungus</name>
    <name type="synonym">Meria coniospora</name>
    <dbReference type="NCBI Taxonomy" id="98403"/>
    <lineage>
        <taxon>Eukaryota</taxon>
        <taxon>Fungi</taxon>
        <taxon>Dikarya</taxon>
        <taxon>Ascomycota</taxon>
        <taxon>Pezizomycotina</taxon>
        <taxon>Sordariomycetes</taxon>
        <taxon>Hypocreomycetidae</taxon>
        <taxon>Hypocreales</taxon>
        <taxon>Ophiocordycipitaceae</taxon>
        <taxon>Drechmeria</taxon>
    </lineage>
</organism>
<evidence type="ECO:0000256" key="5">
    <source>
        <dbReference type="HAMAP-Rule" id="MF_03043"/>
    </source>
</evidence>
<comment type="cofactor">
    <cofactor evidence="5">
        <name>Zn(2+)</name>
        <dbReference type="ChEBI" id="CHEBI:29105"/>
    </cofactor>
    <text evidence="5">Binds 1 zinc ion per subunit.</text>
</comment>
<dbReference type="GO" id="GO:0046872">
    <property type="term" value="F:metal ion binding"/>
    <property type="evidence" value="ECO:0007669"/>
    <property type="project" value="UniProtKB-KW"/>
</dbReference>
<dbReference type="SUPFAM" id="SSF51713">
    <property type="entry name" value="tRNA-guanine transglycosylase"/>
    <property type="match status" value="1"/>
</dbReference>
<dbReference type="GO" id="GO:0006400">
    <property type="term" value="P:tRNA modification"/>
    <property type="evidence" value="ECO:0007669"/>
    <property type="project" value="InterPro"/>
</dbReference>
<dbReference type="Gene3D" id="3.20.20.105">
    <property type="entry name" value="Queuine tRNA-ribosyltransferase-like"/>
    <property type="match status" value="1"/>
</dbReference>
<dbReference type="RefSeq" id="XP_040656138.1">
    <property type="nucleotide sequence ID" value="XM_040801105.1"/>
</dbReference>
<feature type="binding site" evidence="5">
    <location>
        <position position="336"/>
    </location>
    <ligand>
        <name>Zn(2+)</name>
        <dbReference type="ChEBI" id="CHEBI:29105"/>
    </ligand>
</feature>
<feature type="binding site" evidence="5">
    <location>
        <position position="334"/>
    </location>
    <ligand>
        <name>Zn(2+)</name>
        <dbReference type="ChEBI" id="CHEBI:29105"/>
    </ligand>
</feature>
<comment type="caution">
    <text evidence="8">The sequence shown here is derived from an EMBL/GenBank/DDBJ whole genome shotgun (WGS) entry which is preliminary data.</text>
</comment>
<comment type="similarity">
    <text evidence="5">Belongs to the queuine tRNA-ribosyltransferase family. QTRT2 subfamily.</text>
</comment>
<gene>
    <name evidence="8" type="ORF">DCS_03792</name>
</gene>
<evidence type="ECO:0000313" key="9">
    <source>
        <dbReference type="Proteomes" id="UP000076580"/>
    </source>
</evidence>
<dbReference type="InterPro" id="IPR028592">
    <property type="entry name" value="QTRTD1"/>
</dbReference>
<dbReference type="AlphaFoldDB" id="A0A151GI61"/>
<feature type="binding site" evidence="5">
    <location>
        <position position="365"/>
    </location>
    <ligand>
        <name>Zn(2+)</name>
        <dbReference type="ChEBI" id="CHEBI:29105"/>
    </ligand>
</feature>
<dbReference type="InterPro" id="IPR036511">
    <property type="entry name" value="TGT-like_sf"/>
</dbReference>
<dbReference type="InParanoid" id="A0A151GI61"/>
<keyword evidence="9" id="KW-1185">Reference proteome</keyword>
<dbReference type="PANTHER" id="PTHR46064:SF1">
    <property type="entry name" value="QUEUINE TRNA-RIBOSYLTRANSFERASE ACCESSORY SUBUNIT 2"/>
    <property type="match status" value="1"/>
</dbReference>
<evidence type="ECO:0000256" key="2">
    <source>
        <dbReference type="ARBA" id="ARBA00022694"/>
    </source>
</evidence>
<evidence type="ECO:0000256" key="6">
    <source>
        <dbReference type="SAM" id="MobiDB-lite"/>
    </source>
</evidence>
<dbReference type="PANTHER" id="PTHR46064">
    <property type="entry name" value="QUEUINE TRNA-RIBOSYLTRANSFERASE ACCESSORY SUBUNIT 2"/>
    <property type="match status" value="1"/>
</dbReference>
<evidence type="ECO:0000256" key="4">
    <source>
        <dbReference type="ARBA" id="ARBA00022833"/>
    </source>
</evidence>
<dbReference type="STRING" id="98403.A0A151GI61"/>
<comment type="subunit">
    <text evidence="5">Heterodimer of a catalytic subunit and an accessory subunit.</text>
</comment>
<comment type="subcellular location">
    <subcellularLocation>
        <location evidence="5">Cytoplasm</location>
    </subcellularLocation>
</comment>
<dbReference type="GeneID" id="63716435"/>
<proteinExistence type="inferred from homology"/>
<keyword evidence="4 5" id="KW-0862">Zinc</keyword>
<dbReference type="Proteomes" id="UP000076580">
    <property type="component" value="Chromosome 02"/>
</dbReference>
<dbReference type="HAMAP" id="MF_03043">
    <property type="entry name" value="QTRT2"/>
    <property type="match status" value="1"/>
</dbReference>
<keyword evidence="3 5" id="KW-0479">Metal-binding</keyword>
<dbReference type="InterPro" id="IPR002616">
    <property type="entry name" value="tRNA_ribo_trans-like"/>
</dbReference>
<dbReference type="GO" id="GO:0008479">
    <property type="term" value="F:tRNA-guanosine(34) queuine transglycosylase activity"/>
    <property type="evidence" value="ECO:0007669"/>
    <property type="project" value="UniProtKB-UniRule"/>
</dbReference>
<accession>A0A151GI61</accession>
<dbReference type="EMBL" id="LAYC01000002">
    <property type="protein sequence ID" value="KYK56786.1"/>
    <property type="molecule type" value="Genomic_DNA"/>
</dbReference>
<sequence length="451" mass="49457">MTENGLQDNMAARKVFEILSSSATDGCTARLGRLCFAGRRAIDTPNFTAVASRGAVPHLTPDNWGKHSSVGAAYLALEDFVEKKEPPVYKTPSVEERRLHSFTAMPADRTTILGARRCPSVTTPLGNGAKSVSLFTSTGFATVTVPQYASAVEALRPDVVVPLADGLHTSPTPASKKLRKMVERTEDWLDEFLRHFQGRDRLDQLGVSLFAAVLPVEHPIQWDYLRHLAEDVTDSLSGLAVYDASLLPELTCYPSLTPLPKLSMHPPETPHDVLRQVSLGVDLCVVPFVNSVSDSGVALGFSFPPSATESPRPLGVDMWSPELSTSLSPLSDGCQCYACRHHHRAYVHHLLNAKEMLGWNLLQMHNHHVVDEFFCGVRRMLAKGLPEFEDARKRFLAAYEPELPEGTGERPRARGYHFKSEAGQGKANKAGWTDLNTQAVDTAVPVEVESA</sequence>
<name>A0A151GI61_DRECN</name>
<keyword evidence="2 5" id="KW-0819">tRNA processing</keyword>
<feature type="binding site" evidence="5">
    <location>
        <position position="339"/>
    </location>
    <ligand>
        <name>Zn(2+)</name>
        <dbReference type="ChEBI" id="CHEBI:29105"/>
    </ligand>
</feature>
<evidence type="ECO:0000256" key="3">
    <source>
        <dbReference type="ARBA" id="ARBA00022723"/>
    </source>
</evidence>
<reference evidence="8 9" key="1">
    <citation type="journal article" date="2016" name="Sci. Rep.">
        <title>Insights into Adaptations to a Near-Obligate Nematode Endoparasitic Lifestyle from the Finished Genome of Drechmeria coniospora.</title>
        <authorList>
            <person name="Zhang L."/>
            <person name="Zhou Z."/>
            <person name="Guo Q."/>
            <person name="Fokkens L."/>
            <person name="Miskei M."/>
            <person name="Pocsi I."/>
            <person name="Zhang W."/>
            <person name="Chen M."/>
            <person name="Wang L."/>
            <person name="Sun Y."/>
            <person name="Donzelli B.G."/>
            <person name="Gibson D.M."/>
            <person name="Nelson D.R."/>
            <person name="Luo J.G."/>
            <person name="Rep M."/>
            <person name="Liu H."/>
            <person name="Yang S."/>
            <person name="Wang J."/>
            <person name="Krasnoff S.B."/>
            <person name="Xu Y."/>
            <person name="Molnar I."/>
            <person name="Lin M."/>
        </authorList>
    </citation>
    <scope>NUCLEOTIDE SEQUENCE [LARGE SCALE GENOMIC DNA]</scope>
    <source>
        <strain evidence="8 9">ARSEF 6962</strain>
    </source>
</reference>
<dbReference type="GO" id="GO:0005737">
    <property type="term" value="C:cytoplasm"/>
    <property type="evidence" value="ECO:0007669"/>
    <property type="project" value="UniProtKB-SubCell"/>
</dbReference>